<keyword evidence="11" id="KW-0735">Signal-anchor</keyword>
<sequence length="623" mass="66462">MPPPHRQGLSPSPTRHRRRSSTSLDGDSYGVAAPGGGMTGLAAGIADSRARNSGMHALRDIDNLYGGRMMSPSPEPEEQPYGMPPANYPPVAPAPYRPTHQQTDSHSSVAPLVARGASPVRYLPSPPRVSRRSVPAGVAVARSVSPMPRGYAYQGDGYDEYVDANDIIDDGDDGLEEQPRAKHSPFPSTAAGAGAGAAVSGGPGVLRAFDSRDPSGKYGAVPRGGAGGDPEKSEWLAKQSSGSKRMRWIIGGIIGALILAAIVGGVVGGVLARKRSSSSSSSGGSTSSTGDSKDLYDIDSHQVQALLKNDALHKVFPGIDYTPLDAQYPACLTAPPDQNNVTLDMAMLSQLTPAVRLYGTDCNQTEMVLTAIDKLGYNATLKVWLGVWLGTNATTNTRQLQQMYDILDTYPSTHFAGVIVGNEVLFRKDLTETELGDQLQNVRKNLTARSIDLPVATSDLGDDWTTGLAADTDIVMSNVHPFFAGVTPDVAPGWAWNFWQTHDVVLTGTSSSSSYPKNIISEVGWPSSGGNDCGTDSGCANTTAGSVASIENMNSFMDGWVCQSLTNGTTYFWFEAFDEPWKIIYNTETDKWESQWGLMDSNRNVKDGLKIPDCSGRTVDKPY</sequence>
<dbReference type="GO" id="GO:0000272">
    <property type="term" value="P:polysaccharide catabolic process"/>
    <property type="evidence" value="ECO:0007669"/>
    <property type="project" value="UniProtKB-KW"/>
</dbReference>
<feature type="compositionally biased region" description="Pro residues" evidence="21">
    <location>
        <begin position="82"/>
        <end position="96"/>
    </location>
</feature>
<feature type="region of interest" description="Disordered" evidence="21">
    <location>
        <begin position="1"/>
        <end position="42"/>
    </location>
</feature>
<evidence type="ECO:0000256" key="18">
    <source>
        <dbReference type="ARBA" id="ARBA00042373"/>
    </source>
</evidence>
<feature type="region of interest" description="Disordered" evidence="21">
    <location>
        <begin position="66"/>
        <end position="108"/>
    </location>
</feature>
<evidence type="ECO:0000256" key="7">
    <source>
        <dbReference type="ARBA" id="ARBA00022512"/>
    </source>
</evidence>
<keyword evidence="16" id="KW-0624">Polysaccharide degradation</keyword>
<evidence type="ECO:0000256" key="20">
    <source>
        <dbReference type="RuleBase" id="RU004335"/>
    </source>
</evidence>
<keyword evidence="8" id="KW-0964">Secreted</keyword>
<evidence type="ECO:0000313" key="24">
    <source>
        <dbReference type="Proteomes" id="UP001324427"/>
    </source>
</evidence>
<dbReference type="Proteomes" id="UP001324427">
    <property type="component" value="Unassembled WGS sequence"/>
</dbReference>
<dbReference type="EMBL" id="JAVFHQ010000041">
    <property type="protein sequence ID" value="KAK4542476.1"/>
    <property type="molecule type" value="Genomic_DNA"/>
</dbReference>
<evidence type="ECO:0000256" key="1">
    <source>
        <dbReference type="ARBA" id="ARBA00000382"/>
    </source>
</evidence>
<keyword evidence="14" id="KW-0119">Carbohydrate metabolism</keyword>
<feature type="region of interest" description="Disordered" evidence="21">
    <location>
        <begin position="274"/>
        <end position="295"/>
    </location>
</feature>
<proteinExistence type="inferred from homology"/>
<evidence type="ECO:0000256" key="3">
    <source>
        <dbReference type="ARBA" id="ARBA00004401"/>
    </source>
</evidence>
<evidence type="ECO:0000256" key="4">
    <source>
        <dbReference type="ARBA" id="ARBA00008773"/>
    </source>
</evidence>
<dbReference type="SUPFAM" id="SSF51445">
    <property type="entry name" value="(Trans)glycosidases"/>
    <property type="match status" value="1"/>
</dbReference>
<keyword evidence="15" id="KW-0961">Cell wall biogenesis/degradation</keyword>
<evidence type="ECO:0000256" key="10">
    <source>
        <dbReference type="ARBA" id="ARBA00022801"/>
    </source>
</evidence>
<evidence type="ECO:0000313" key="23">
    <source>
        <dbReference type="EMBL" id="KAK4542476.1"/>
    </source>
</evidence>
<evidence type="ECO:0000256" key="5">
    <source>
        <dbReference type="ARBA" id="ARBA00012780"/>
    </source>
</evidence>
<keyword evidence="12 22" id="KW-0472">Membrane</keyword>
<dbReference type="GO" id="GO:0005576">
    <property type="term" value="C:extracellular region"/>
    <property type="evidence" value="ECO:0007669"/>
    <property type="project" value="TreeGrafter"/>
</dbReference>
<comment type="similarity">
    <text evidence="4 20">Belongs to the glycosyl hydrolase 17 family.</text>
</comment>
<dbReference type="FunFam" id="3.20.20.80:FF:000151">
    <property type="entry name" value="Glucan endo-1,3-beta-glucosidase btgC"/>
    <property type="match status" value="1"/>
</dbReference>
<feature type="region of interest" description="Disordered" evidence="21">
    <location>
        <begin position="118"/>
        <end position="137"/>
    </location>
</feature>
<comment type="caution">
    <text evidence="23">The sequence shown here is derived from an EMBL/GenBank/DDBJ whole genome shotgun (WGS) entry which is preliminary data.</text>
</comment>
<dbReference type="PANTHER" id="PTHR16631:SF17">
    <property type="entry name" value="GLUCAN ENDO-1,3-BETA-GLUCOSIDASE BTGC"/>
    <property type="match status" value="1"/>
</dbReference>
<feature type="region of interest" description="Disordered" evidence="21">
    <location>
        <begin position="171"/>
        <end position="197"/>
    </location>
</feature>
<feature type="transmembrane region" description="Helical" evidence="22">
    <location>
        <begin position="248"/>
        <end position="272"/>
    </location>
</feature>
<keyword evidence="22" id="KW-1133">Transmembrane helix</keyword>
<keyword evidence="13" id="KW-0325">Glycoprotein</keyword>
<dbReference type="PANTHER" id="PTHR16631">
    <property type="entry name" value="GLUCAN 1,3-BETA-GLUCOSIDASE"/>
    <property type="match status" value="1"/>
</dbReference>
<dbReference type="InterPro" id="IPR000490">
    <property type="entry name" value="Glyco_hydro_17"/>
</dbReference>
<keyword evidence="7" id="KW-0134">Cell wall</keyword>
<keyword evidence="22" id="KW-0812">Transmembrane</keyword>
<dbReference type="GO" id="GO:0009277">
    <property type="term" value="C:fungal-type cell wall"/>
    <property type="evidence" value="ECO:0007669"/>
    <property type="project" value="TreeGrafter"/>
</dbReference>
<dbReference type="Pfam" id="PF00332">
    <property type="entry name" value="Glyco_hydro_17"/>
    <property type="match status" value="1"/>
</dbReference>
<evidence type="ECO:0000256" key="17">
    <source>
        <dbReference type="ARBA" id="ARBA00037649"/>
    </source>
</evidence>
<dbReference type="GO" id="GO:0071555">
    <property type="term" value="P:cell wall organization"/>
    <property type="evidence" value="ECO:0007669"/>
    <property type="project" value="UniProtKB-KW"/>
</dbReference>
<dbReference type="GO" id="GO:0042973">
    <property type="term" value="F:glucan endo-1,3-beta-D-glucosidase activity"/>
    <property type="evidence" value="ECO:0007669"/>
    <property type="project" value="UniProtKB-EC"/>
</dbReference>
<evidence type="ECO:0000256" key="12">
    <source>
        <dbReference type="ARBA" id="ARBA00023136"/>
    </source>
</evidence>
<evidence type="ECO:0000256" key="13">
    <source>
        <dbReference type="ARBA" id="ARBA00023180"/>
    </source>
</evidence>
<evidence type="ECO:0000256" key="9">
    <source>
        <dbReference type="ARBA" id="ARBA00022729"/>
    </source>
</evidence>
<evidence type="ECO:0000256" key="21">
    <source>
        <dbReference type="SAM" id="MobiDB-lite"/>
    </source>
</evidence>
<evidence type="ECO:0000256" key="15">
    <source>
        <dbReference type="ARBA" id="ARBA00023316"/>
    </source>
</evidence>
<accession>A0AAV9JBC6</accession>
<keyword evidence="9" id="KW-0732">Signal</keyword>
<dbReference type="AlphaFoldDB" id="A0AAV9JBC6"/>
<reference evidence="23 24" key="1">
    <citation type="submission" date="2021-11" db="EMBL/GenBank/DDBJ databases">
        <title>Black yeast isolated from Biological Soil Crust.</title>
        <authorList>
            <person name="Kurbessoian T."/>
        </authorList>
    </citation>
    <scope>NUCLEOTIDE SEQUENCE [LARGE SCALE GENOMIC DNA]</scope>
    <source>
        <strain evidence="23 24">CCFEE 5522</strain>
    </source>
</reference>
<evidence type="ECO:0000256" key="22">
    <source>
        <dbReference type="SAM" id="Phobius"/>
    </source>
</evidence>
<comment type="subcellular location">
    <subcellularLocation>
        <location evidence="3">Cell membrane</location>
        <topology evidence="3">Single-pass type II membrane protein</topology>
    </subcellularLocation>
    <subcellularLocation>
        <location evidence="2">Secreted</location>
        <location evidence="2">Cell wall</location>
    </subcellularLocation>
</comment>
<evidence type="ECO:0000256" key="16">
    <source>
        <dbReference type="ARBA" id="ARBA00023326"/>
    </source>
</evidence>
<feature type="compositionally biased region" description="Polar residues" evidence="21">
    <location>
        <begin position="99"/>
        <end position="108"/>
    </location>
</feature>
<evidence type="ECO:0000256" key="8">
    <source>
        <dbReference type="ARBA" id="ARBA00022525"/>
    </source>
</evidence>
<evidence type="ECO:0000256" key="14">
    <source>
        <dbReference type="ARBA" id="ARBA00023277"/>
    </source>
</evidence>
<dbReference type="Gene3D" id="3.20.20.80">
    <property type="entry name" value="Glycosidases"/>
    <property type="match status" value="2"/>
</dbReference>
<feature type="compositionally biased region" description="Low complexity" evidence="21">
    <location>
        <begin position="277"/>
        <end position="290"/>
    </location>
</feature>
<comment type="function">
    <text evidence="17">Glucanases play a role in cell expansion during growth, in cell-cell fusion during mating, and in spore release during sporulation. This enzyme may be involved in beta-glucan degradation. Active on laminarin and lichenan.</text>
</comment>
<dbReference type="GO" id="GO:0005886">
    <property type="term" value="C:plasma membrane"/>
    <property type="evidence" value="ECO:0007669"/>
    <property type="project" value="UniProtKB-SubCell"/>
</dbReference>
<gene>
    <name evidence="23" type="ORF">LTR36_006728</name>
</gene>
<keyword evidence="10" id="KW-0378">Hydrolase</keyword>
<comment type="catalytic activity">
    <reaction evidence="1">
        <text>Hydrolysis of (1-&gt;3)-beta-D-glucosidic linkages in (1-&gt;3)-beta-D-glucans.</text>
        <dbReference type="EC" id="3.2.1.39"/>
    </reaction>
</comment>
<name>A0AAV9JBC6_9PEZI</name>
<protein>
    <recommendedName>
        <fullName evidence="5">glucan endo-1,3-beta-D-glucosidase</fullName>
        <ecNumber evidence="5">3.2.1.39</ecNumber>
    </recommendedName>
    <alternativeName>
        <fullName evidence="19">Endo-1,3-beta-glucanase btgC</fullName>
    </alternativeName>
    <alternativeName>
        <fullName evidence="18">Laminarinase btgC</fullName>
    </alternativeName>
</protein>
<keyword evidence="6" id="KW-1003">Cell membrane</keyword>
<feature type="region of interest" description="Disordered" evidence="21">
    <location>
        <begin position="212"/>
        <end position="238"/>
    </location>
</feature>
<dbReference type="EC" id="3.2.1.39" evidence="5"/>
<evidence type="ECO:0000256" key="2">
    <source>
        <dbReference type="ARBA" id="ARBA00004191"/>
    </source>
</evidence>
<keyword evidence="24" id="KW-1185">Reference proteome</keyword>
<dbReference type="InterPro" id="IPR050732">
    <property type="entry name" value="Beta-glucan_modifiers"/>
</dbReference>
<evidence type="ECO:0000256" key="6">
    <source>
        <dbReference type="ARBA" id="ARBA00022475"/>
    </source>
</evidence>
<dbReference type="InterPro" id="IPR017853">
    <property type="entry name" value="GH"/>
</dbReference>
<evidence type="ECO:0000256" key="11">
    <source>
        <dbReference type="ARBA" id="ARBA00022968"/>
    </source>
</evidence>
<evidence type="ECO:0000256" key="19">
    <source>
        <dbReference type="ARBA" id="ARBA00043078"/>
    </source>
</evidence>
<dbReference type="GO" id="GO:0009986">
    <property type="term" value="C:cell surface"/>
    <property type="evidence" value="ECO:0007669"/>
    <property type="project" value="TreeGrafter"/>
</dbReference>
<organism evidence="23 24">
    <name type="scientific">Oleoguttula mirabilis</name>
    <dbReference type="NCBI Taxonomy" id="1507867"/>
    <lineage>
        <taxon>Eukaryota</taxon>
        <taxon>Fungi</taxon>
        <taxon>Dikarya</taxon>
        <taxon>Ascomycota</taxon>
        <taxon>Pezizomycotina</taxon>
        <taxon>Dothideomycetes</taxon>
        <taxon>Dothideomycetidae</taxon>
        <taxon>Mycosphaerellales</taxon>
        <taxon>Teratosphaeriaceae</taxon>
        <taxon>Oleoguttula</taxon>
    </lineage>
</organism>